<dbReference type="Proteomes" id="UP000676325">
    <property type="component" value="Unassembled WGS sequence"/>
</dbReference>
<dbReference type="GO" id="GO:0005975">
    <property type="term" value="P:carbohydrate metabolic process"/>
    <property type="evidence" value="ECO:0007669"/>
    <property type="project" value="UniProtKB-ARBA"/>
</dbReference>
<accession>A0A941EB45</accession>
<dbReference type="AlphaFoldDB" id="A0A941EB45"/>
<dbReference type="InterPro" id="IPR013783">
    <property type="entry name" value="Ig-like_fold"/>
</dbReference>
<evidence type="ECO:0000313" key="2">
    <source>
        <dbReference type="Proteomes" id="UP000676325"/>
    </source>
</evidence>
<keyword evidence="2" id="KW-1185">Reference proteome</keyword>
<dbReference type="RefSeq" id="WP_212520685.1">
    <property type="nucleotide sequence ID" value="NZ_JAGSOH010000090.1"/>
</dbReference>
<dbReference type="EMBL" id="JAGSOH010000090">
    <property type="protein sequence ID" value="MBR7829550.1"/>
    <property type="molecule type" value="Genomic_DNA"/>
</dbReference>
<evidence type="ECO:0008006" key="3">
    <source>
        <dbReference type="Google" id="ProtNLM"/>
    </source>
</evidence>
<evidence type="ECO:0000313" key="1">
    <source>
        <dbReference type="EMBL" id="MBR7829550.1"/>
    </source>
</evidence>
<proteinExistence type="predicted"/>
<name>A0A941EB45_9ACTN</name>
<sequence>MTTIGATAVATLLPGGCSSGGAACTTQSVTVQNVTLRSVTSAFDLTATVKSPDSKPLSGVSVQFWAWGTPPGQSSTVGVPLGTTTTDASGRAMLKMPPIIRDHVASTLEGIAGTRFVRVSAKGLAGPIGGTAYCEGKGSAPVTCGSAGQACPAVVLPKA</sequence>
<protein>
    <recommendedName>
        <fullName evidence="3">Big-1 domain-containing protein</fullName>
    </recommendedName>
</protein>
<gene>
    <name evidence="1" type="ORF">KDK95_24810</name>
</gene>
<reference evidence="1" key="1">
    <citation type="submission" date="2021-04" db="EMBL/GenBank/DDBJ databases">
        <title>Genome based classification of Actinospica acidithermotolerans sp. nov., an actinobacterium isolated from an Indonesian hot spring.</title>
        <authorList>
            <person name="Kusuma A.B."/>
            <person name="Putra K.E."/>
            <person name="Nafisah S."/>
            <person name="Loh J."/>
            <person name="Nouioui I."/>
            <person name="Goodfellow M."/>
        </authorList>
    </citation>
    <scope>NUCLEOTIDE SEQUENCE</scope>
    <source>
        <strain evidence="1">MGRD01-02</strain>
    </source>
</reference>
<organism evidence="1 2">
    <name type="scientific">Actinospica acidithermotolerans</name>
    <dbReference type="NCBI Taxonomy" id="2828514"/>
    <lineage>
        <taxon>Bacteria</taxon>
        <taxon>Bacillati</taxon>
        <taxon>Actinomycetota</taxon>
        <taxon>Actinomycetes</taxon>
        <taxon>Catenulisporales</taxon>
        <taxon>Actinospicaceae</taxon>
        <taxon>Actinospica</taxon>
    </lineage>
</organism>
<comment type="caution">
    <text evidence="1">The sequence shown here is derived from an EMBL/GenBank/DDBJ whole genome shotgun (WGS) entry which is preliminary data.</text>
</comment>
<dbReference type="Gene3D" id="2.60.40.10">
    <property type="entry name" value="Immunoglobulins"/>
    <property type="match status" value="1"/>
</dbReference>